<dbReference type="CDD" id="cd06261">
    <property type="entry name" value="TM_PBP2"/>
    <property type="match status" value="1"/>
</dbReference>
<keyword evidence="10" id="KW-1185">Reference proteome</keyword>
<evidence type="ECO:0000256" key="4">
    <source>
        <dbReference type="ARBA" id="ARBA00022692"/>
    </source>
</evidence>
<protein>
    <submittedName>
        <fullName evidence="9">Sugar ABC transporter permease</fullName>
    </submittedName>
</protein>
<dbReference type="PANTHER" id="PTHR30193:SF37">
    <property type="entry name" value="INNER MEMBRANE ABC TRANSPORTER PERMEASE PROTEIN YCJO"/>
    <property type="match status" value="1"/>
</dbReference>
<proteinExistence type="inferred from homology"/>
<keyword evidence="5 7" id="KW-1133">Transmembrane helix</keyword>
<dbReference type="PANTHER" id="PTHR30193">
    <property type="entry name" value="ABC TRANSPORTER PERMEASE PROTEIN"/>
    <property type="match status" value="1"/>
</dbReference>
<gene>
    <name evidence="9" type="ORF">H8716_07070</name>
</gene>
<sequence length="291" mass="32763">MKKRHITACLFLAPAIIVMLIFMYIPIVQNFYYSLFNWSIYKPGKTFVGLKYFIELFQDKVFWTCLRNNTLYALISLVGQLGVGLVVAAILEAKFMRKHSGFFRTVFFIPSVMSFMVVGLLWQLFFNPNVGPFNGILKAMGMNTANLNILGNPGTAIFGVIFASQWMYFGYMAMLLIIGIQKVPDELYEAAEIDGANALQRFLHITIPNIKEMILVDCIIIVVGSFKLFDEVFIMTNGGPGYASEVISTYLYRTAFRADMMGSASAMAVVLFVITFALSIFQMKISRSGEE</sequence>
<dbReference type="Proteomes" id="UP000657421">
    <property type="component" value="Unassembled WGS sequence"/>
</dbReference>
<evidence type="ECO:0000256" key="5">
    <source>
        <dbReference type="ARBA" id="ARBA00022989"/>
    </source>
</evidence>
<dbReference type="Pfam" id="PF00528">
    <property type="entry name" value="BPD_transp_1"/>
    <property type="match status" value="1"/>
</dbReference>
<dbReference type="InterPro" id="IPR051393">
    <property type="entry name" value="ABC_transporter_permease"/>
</dbReference>
<dbReference type="Gene3D" id="1.10.3720.10">
    <property type="entry name" value="MetI-like"/>
    <property type="match status" value="1"/>
</dbReference>
<evidence type="ECO:0000259" key="8">
    <source>
        <dbReference type="PROSITE" id="PS50928"/>
    </source>
</evidence>
<dbReference type="InterPro" id="IPR035906">
    <property type="entry name" value="MetI-like_sf"/>
</dbReference>
<feature type="transmembrane region" description="Helical" evidence="7">
    <location>
        <begin position="71"/>
        <end position="91"/>
    </location>
</feature>
<dbReference type="InterPro" id="IPR000515">
    <property type="entry name" value="MetI-like"/>
</dbReference>
<keyword evidence="4 7" id="KW-0812">Transmembrane</keyword>
<feature type="domain" description="ABC transmembrane type-1" evidence="8">
    <location>
        <begin position="66"/>
        <end position="282"/>
    </location>
</feature>
<evidence type="ECO:0000256" key="3">
    <source>
        <dbReference type="ARBA" id="ARBA00022475"/>
    </source>
</evidence>
<evidence type="ECO:0000313" key="10">
    <source>
        <dbReference type="Proteomes" id="UP000657421"/>
    </source>
</evidence>
<comment type="caution">
    <text evidence="9">The sequence shown here is derived from an EMBL/GenBank/DDBJ whole genome shotgun (WGS) entry which is preliminary data.</text>
</comment>
<dbReference type="PROSITE" id="PS50928">
    <property type="entry name" value="ABC_TM1"/>
    <property type="match status" value="1"/>
</dbReference>
<dbReference type="SUPFAM" id="SSF161098">
    <property type="entry name" value="MetI-like"/>
    <property type="match status" value="1"/>
</dbReference>
<comment type="subcellular location">
    <subcellularLocation>
        <location evidence="1 7">Cell membrane</location>
        <topology evidence="1 7">Multi-pass membrane protein</topology>
    </subcellularLocation>
</comment>
<keyword evidence="2 7" id="KW-0813">Transport</keyword>
<feature type="transmembrane region" description="Helical" evidence="7">
    <location>
        <begin position="156"/>
        <end position="178"/>
    </location>
</feature>
<dbReference type="RefSeq" id="WP_249307869.1">
    <property type="nucleotide sequence ID" value="NZ_JACRSZ010000006.1"/>
</dbReference>
<evidence type="ECO:0000256" key="7">
    <source>
        <dbReference type="RuleBase" id="RU363032"/>
    </source>
</evidence>
<feature type="transmembrane region" description="Helical" evidence="7">
    <location>
        <begin position="7"/>
        <end position="27"/>
    </location>
</feature>
<evidence type="ECO:0000256" key="1">
    <source>
        <dbReference type="ARBA" id="ARBA00004651"/>
    </source>
</evidence>
<evidence type="ECO:0000313" key="9">
    <source>
        <dbReference type="EMBL" id="MBC8572840.1"/>
    </source>
</evidence>
<keyword evidence="3" id="KW-1003">Cell membrane</keyword>
<name>A0ABR7N8W1_9FIRM</name>
<keyword evidence="6 7" id="KW-0472">Membrane</keyword>
<evidence type="ECO:0000256" key="2">
    <source>
        <dbReference type="ARBA" id="ARBA00022448"/>
    </source>
</evidence>
<comment type="similarity">
    <text evidence="7">Belongs to the binding-protein-dependent transport system permease family.</text>
</comment>
<dbReference type="EMBL" id="JACRSZ010000006">
    <property type="protein sequence ID" value="MBC8572840.1"/>
    <property type="molecule type" value="Genomic_DNA"/>
</dbReference>
<organism evidence="9 10">
    <name type="scientific">Jingyaoa shaoxingensis</name>
    <dbReference type="NCBI Taxonomy" id="2763671"/>
    <lineage>
        <taxon>Bacteria</taxon>
        <taxon>Bacillati</taxon>
        <taxon>Bacillota</taxon>
        <taxon>Clostridia</taxon>
        <taxon>Lachnospirales</taxon>
        <taxon>Lachnospiraceae</taxon>
        <taxon>Jingyaoa</taxon>
    </lineage>
</organism>
<feature type="transmembrane region" description="Helical" evidence="7">
    <location>
        <begin position="103"/>
        <end position="125"/>
    </location>
</feature>
<feature type="transmembrane region" description="Helical" evidence="7">
    <location>
        <begin position="260"/>
        <end position="281"/>
    </location>
</feature>
<accession>A0ABR7N8W1</accession>
<evidence type="ECO:0000256" key="6">
    <source>
        <dbReference type="ARBA" id="ARBA00023136"/>
    </source>
</evidence>
<reference evidence="9 10" key="1">
    <citation type="submission" date="2020-08" db="EMBL/GenBank/DDBJ databases">
        <title>Genome public.</title>
        <authorList>
            <person name="Liu C."/>
            <person name="Sun Q."/>
        </authorList>
    </citation>
    <scope>NUCLEOTIDE SEQUENCE [LARGE SCALE GENOMIC DNA]</scope>
    <source>
        <strain evidence="9 10">NSJ-46</strain>
    </source>
</reference>